<name>A0ABS4IV55_9BACL</name>
<evidence type="ECO:0000256" key="2">
    <source>
        <dbReference type="ARBA" id="ARBA00022448"/>
    </source>
</evidence>
<keyword evidence="5 7" id="KW-1133">Transmembrane helix</keyword>
<dbReference type="SUPFAM" id="SSF161098">
    <property type="entry name" value="MetI-like"/>
    <property type="match status" value="1"/>
</dbReference>
<keyword evidence="2 7" id="KW-0813">Transport</keyword>
<feature type="transmembrane region" description="Helical" evidence="7">
    <location>
        <begin position="74"/>
        <end position="94"/>
    </location>
</feature>
<dbReference type="PANTHER" id="PTHR43744">
    <property type="entry name" value="ABC TRANSPORTER PERMEASE PROTEIN MG189-RELATED-RELATED"/>
    <property type="match status" value="1"/>
</dbReference>
<proteinExistence type="inferred from homology"/>
<protein>
    <submittedName>
        <fullName evidence="9">ABC-type glycerol-3-phosphate transport system permease component</fullName>
    </submittedName>
</protein>
<feature type="transmembrane region" description="Helical" evidence="7">
    <location>
        <begin position="12"/>
        <end position="33"/>
    </location>
</feature>
<comment type="similarity">
    <text evidence="7">Belongs to the binding-protein-dependent transport system permease family.</text>
</comment>
<dbReference type="EMBL" id="JAGGLB010000006">
    <property type="protein sequence ID" value="MBP1990716.1"/>
    <property type="molecule type" value="Genomic_DNA"/>
</dbReference>
<dbReference type="PANTHER" id="PTHR43744:SF6">
    <property type="entry name" value="ABC TRANSPORTER PERMEASE PROTEIN YESQ-RELATED"/>
    <property type="match status" value="1"/>
</dbReference>
<keyword evidence="6 7" id="KW-0472">Membrane</keyword>
<evidence type="ECO:0000256" key="4">
    <source>
        <dbReference type="ARBA" id="ARBA00022692"/>
    </source>
</evidence>
<evidence type="ECO:0000256" key="7">
    <source>
        <dbReference type="RuleBase" id="RU363032"/>
    </source>
</evidence>
<evidence type="ECO:0000313" key="10">
    <source>
        <dbReference type="Proteomes" id="UP001519287"/>
    </source>
</evidence>
<dbReference type="Pfam" id="PF00528">
    <property type="entry name" value="BPD_transp_1"/>
    <property type="match status" value="1"/>
</dbReference>
<dbReference type="Proteomes" id="UP001519287">
    <property type="component" value="Unassembled WGS sequence"/>
</dbReference>
<evidence type="ECO:0000256" key="1">
    <source>
        <dbReference type="ARBA" id="ARBA00004651"/>
    </source>
</evidence>
<reference evidence="9 10" key="1">
    <citation type="submission" date="2021-03" db="EMBL/GenBank/DDBJ databases">
        <title>Genomic Encyclopedia of Type Strains, Phase IV (KMG-IV): sequencing the most valuable type-strain genomes for metagenomic binning, comparative biology and taxonomic classification.</title>
        <authorList>
            <person name="Goeker M."/>
        </authorList>
    </citation>
    <scope>NUCLEOTIDE SEQUENCE [LARGE SCALE GENOMIC DNA]</scope>
    <source>
        <strain evidence="9 10">DSM 26048</strain>
    </source>
</reference>
<accession>A0ABS4IV55</accession>
<dbReference type="Gene3D" id="1.10.3720.10">
    <property type="entry name" value="MetI-like"/>
    <property type="match status" value="1"/>
</dbReference>
<dbReference type="InterPro" id="IPR035906">
    <property type="entry name" value="MetI-like_sf"/>
</dbReference>
<dbReference type="RefSeq" id="WP_245375460.1">
    <property type="nucleotide sequence ID" value="NZ_JAGGLB010000006.1"/>
</dbReference>
<evidence type="ECO:0000313" key="9">
    <source>
        <dbReference type="EMBL" id="MBP1990716.1"/>
    </source>
</evidence>
<keyword evidence="10" id="KW-1185">Reference proteome</keyword>
<comment type="caution">
    <text evidence="9">The sequence shown here is derived from an EMBL/GenBank/DDBJ whole genome shotgun (WGS) entry which is preliminary data.</text>
</comment>
<feature type="transmembrane region" description="Helical" evidence="7">
    <location>
        <begin position="243"/>
        <end position="264"/>
    </location>
</feature>
<evidence type="ECO:0000259" key="8">
    <source>
        <dbReference type="PROSITE" id="PS50928"/>
    </source>
</evidence>
<feature type="transmembrane region" description="Helical" evidence="7">
    <location>
        <begin position="106"/>
        <end position="129"/>
    </location>
</feature>
<keyword evidence="3" id="KW-1003">Cell membrane</keyword>
<dbReference type="InterPro" id="IPR000515">
    <property type="entry name" value="MetI-like"/>
</dbReference>
<keyword evidence="4 7" id="KW-0812">Transmembrane</keyword>
<feature type="transmembrane region" description="Helical" evidence="7">
    <location>
        <begin position="141"/>
        <end position="162"/>
    </location>
</feature>
<evidence type="ECO:0000256" key="3">
    <source>
        <dbReference type="ARBA" id="ARBA00022475"/>
    </source>
</evidence>
<sequence length="279" mass="31546">MDTNKRTFIDVIWRLIMFICALTVIFPLLWIILESLKTNKEFFANVWALPSQFRWENYKNAWEMYHLGSTMLNTLYYVGVSLALGTFLATLSAYTLTRVEFTGRKFIWGTIMISLFLPGINALVPQYVLMRDLGLTNSLTGLVILDSFGESVFFLMLLGGFMQSLPKEMEESAFIDGASLFQVFIRIILPLSTPGIVTVAIFKFLGLYNSFLGPFIYLSDAKKYTIGVAMYHANQLMQYKADWVTLFAGVTIAMIPTIIIYIVFQRQISEGATLGGVKG</sequence>
<evidence type="ECO:0000256" key="5">
    <source>
        <dbReference type="ARBA" id="ARBA00022989"/>
    </source>
</evidence>
<dbReference type="CDD" id="cd06261">
    <property type="entry name" value="TM_PBP2"/>
    <property type="match status" value="1"/>
</dbReference>
<dbReference type="PROSITE" id="PS50928">
    <property type="entry name" value="ABC_TM1"/>
    <property type="match status" value="1"/>
</dbReference>
<feature type="transmembrane region" description="Helical" evidence="7">
    <location>
        <begin position="183"/>
        <end position="205"/>
    </location>
</feature>
<organism evidence="9 10">
    <name type="scientific">Paenibacillus eucommiae</name>
    <dbReference type="NCBI Taxonomy" id="1355755"/>
    <lineage>
        <taxon>Bacteria</taxon>
        <taxon>Bacillati</taxon>
        <taxon>Bacillota</taxon>
        <taxon>Bacilli</taxon>
        <taxon>Bacillales</taxon>
        <taxon>Paenibacillaceae</taxon>
        <taxon>Paenibacillus</taxon>
    </lineage>
</organism>
<comment type="subcellular location">
    <subcellularLocation>
        <location evidence="1 7">Cell membrane</location>
        <topology evidence="1 7">Multi-pass membrane protein</topology>
    </subcellularLocation>
</comment>
<evidence type="ECO:0000256" key="6">
    <source>
        <dbReference type="ARBA" id="ARBA00023136"/>
    </source>
</evidence>
<feature type="domain" description="ABC transmembrane type-1" evidence="8">
    <location>
        <begin position="71"/>
        <end position="264"/>
    </location>
</feature>
<gene>
    <name evidence="9" type="ORF">J2Z66_002322</name>
</gene>